<dbReference type="OrthoDB" id="1099934at2"/>
<dbReference type="GO" id="GO:0016757">
    <property type="term" value="F:glycosyltransferase activity"/>
    <property type="evidence" value="ECO:0007669"/>
    <property type="project" value="UniProtKB-KW"/>
</dbReference>
<dbReference type="InterPro" id="IPR001296">
    <property type="entry name" value="Glyco_trans_1"/>
</dbReference>
<proteinExistence type="predicted"/>
<gene>
    <name evidence="4" type="ORF">DF185_05670</name>
</gene>
<keyword evidence="5" id="KW-1185">Reference proteome</keyword>
<dbReference type="Pfam" id="PF00534">
    <property type="entry name" value="Glycos_transf_1"/>
    <property type="match status" value="1"/>
</dbReference>
<dbReference type="Gene3D" id="3.40.50.2000">
    <property type="entry name" value="Glycogen Phosphorylase B"/>
    <property type="match status" value="2"/>
</dbReference>
<dbReference type="RefSeq" id="WP_110359766.1">
    <property type="nucleotide sequence ID" value="NZ_QFLI01000002.1"/>
</dbReference>
<dbReference type="EMBL" id="QFLI01000002">
    <property type="protein sequence ID" value="PXY02132.1"/>
    <property type="molecule type" value="Genomic_DNA"/>
</dbReference>
<evidence type="ECO:0000256" key="1">
    <source>
        <dbReference type="ARBA" id="ARBA00022676"/>
    </source>
</evidence>
<sequence length="364" mass="42766">MWDNYKHKKRILIVNPGQFGYQSGYFYYCKYLKEEYHITFICYDQGFPKVELNGIDIHYQEIMPNKLKRFMAWRKKILQEWQTGKYEKVFMVYFKLCFLLGISISKGYKILDIRSGSLKRSGLSRFLQNQQILFESLFFDRITILSEKLCDKLGFPKAKCSLLPLGADIVPSNGTDFNSLKLLYVGTLTKRNIHETIEGFACFYKEFHSQVKMTYDIFGYGTQEDEERLQKSIQQNNLQTVVNFHGRVNHDQLTSYFANCNIGVSYIPLEKYYDYQPPTKTFEYVLSGMICIATSTYENRRLISSENGYLCEDNANSFYNALKMAFNSRHRFKASEIVKSLESYEWSNIVKTKLKPVLEHSSHD</sequence>
<evidence type="ECO:0000313" key="5">
    <source>
        <dbReference type="Proteomes" id="UP000248079"/>
    </source>
</evidence>
<evidence type="ECO:0000256" key="2">
    <source>
        <dbReference type="ARBA" id="ARBA00022679"/>
    </source>
</evidence>
<organism evidence="4 5">
    <name type="scientific">Marinifilum breve</name>
    <dbReference type="NCBI Taxonomy" id="2184082"/>
    <lineage>
        <taxon>Bacteria</taxon>
        <taxon>Pseudomonadati</taxon>
        <taxon>Bacteroidota</taxon>
        <taxon>Bacteroidia</taxon>
        <taxon>Marinilabiliales</taxon>
        <taxon>Marinifilaceae</taxon>
    </lineage>
</organism>
<dbReference type="AlphaFoldDB" id="A0A2V4A065"/>
<evidence type="ECO:0000313" key="4">
    <source>
        <dbReference type="EMBL" id="PXY02132.1"/>
    </source>
</evidence>
<protein>
    <recommendedName>
        <fullName evidence="3">Glycosyl transferase family 1 domain-containing protein</fullName>
    </recommendedName>
</protein>
<keyword evidence="2" id="KW-0808">Transferase</keyword>
<keyword evidence="1" id="KW-0328">Glycosyltransferase</keyword>
<feature type="domain" description="Glycosyl transferase family 1" evidence="3">
    <location>
        <begin position="178"/>
        <end position="327"/>
    </location>
</feature>
<accession>A0A2V4A065</accession>
<dbReference type="Proteomes" id="UP000248079">
    <property type="component" value="Unassembled WGS sequence"/>
</dbReference>
<name>A0A2V4A065_9BACT</name>
<dbReference type="PANTHER" id="PTHR12526">
    <property type="entry name" value="GLYCOSYLTRANSFERASE"/>
    <property type="match status" value="1"/>
</dbReference>
<dbReference type="PANTHER" id="PTHR12526:SF629">
    <property type="entry name" value="TEICHURONIC ACID BIOSYNTHESIS GLYCOSYLTRANSFERASE TUAH-RELATED"/>
    <property type="match status" value="1"/>
</dbReference>
<evidence type="ECO:0000259" key="3">
    <source>
        <dbReference type="Pfam" id="PF00534"/>
    </source>
</evidence>
<dbReference type="SUPFAM" id="SSF53756">
    <property type="entry name" value="UDP-Glycosyltransferase/glycogen phosphorylase"/>
    <property type="match status" value="1"/>
</dbReference>
<reference evidence="4 5" key="1">
    <citation type="submission" date="2018-05" db="EMBL/GenBank/DDBJ databases">
        <title>Marinifilum breve JC075T sp. nov., a marine bacterium isolated from Yongle Blue Hole in the South China Sea.</title>
        <authorList>
            <person name="Fu T."/>
        </authorList>
    </citation>
    <scope>NUCLEOTIDE SEQUENCE [LARGE SCALE GENOMIC DNA]</scope>
    <source>
        <strain evidence="4 5">JC075</strain>
    </source>
</reference>
<comment type="caution">
    <text evidence="4">The sequence shown here is derived from an EMBL/GenBank/DDBJ whole genome shotgun (WGS) entry which is preliminary data.</text>
</comment>